<protein>
    <submittedName>
        <fullName evidence="2">Uncharacterized protein</fullName>
    </submittedName>
</protein>
<dbReference type="Proteomes" id="UP000199435">
    <property type="component" value="Unassembled WGS sequence"/>
</dbReference>
<dbReference type="RefSeq" id="WP_092843968.1">
    <property type="nucleotide sequence ID" value="NZ_FMAH01000002.1"/>
</dbReference>
<keyword evidence="1" id="KW-0812">Transmembrane</keyword>
<keyword evidence="1" id="KW-1133">Transmembrane helix</keyword>
<evidence type="ECO:0000313" key="3">
    <source>
        <dbReference type="Proteomes" id="UP000199435"/>
    </source>
</evidence>
<accession>A0A1C3U8N2</accession>
<name>A0A1C3U8N2_9HYPH</name>
<keyword evidence="3" id="KW-1185">Reference proteome</keyword>
<dbReference type="EMBL" id="FMAH01000002">
    <property type="protein sequence ID" value="SCB11836.1"/>
    <property type="molecule type" value="Genomic_DNA"/>
</dbReference>
<keyword evidence="1" id="KW-0472">Membrane</keyword>
<gene>
    <name evidence="2" type="ORF">GA0061102_1002158</name>
</gene>
<dbReference type="AlphaFoldDB" id="A0A1C3U8N2"/>
<organism evidence="2 3">
    <name type="scientific">Rhizobium miluonense</name>
    <dbReference type="NCBI Taxonomy" id="411945"/>
    <lineage>
        <taxon>Bacteria</taxon>
        <taxon>Pseudomonadati</taxon>
        <taxon>Pseudomonadota</taxon>
        <taxon>Alphaproteobacteria</taxon>
        <taxon>Hyphomicrobiales</taxon>
        <taxon>Rhizobiaceae</taxon>
        <taxon>Rhizobium/Agrobacterium group</taxon>
        <taxon>Rhizobium</taxon>
    </lineage>
</organism>
<reference evidence="3" key="1">
    <citation type="submission" date="2016-08" db="EMBL/GenBank/DDBJ databases">
        <authorList>
            <person name="Varghese N."/>
            <person name="Submissions Spin"/>
        </authorList>
    </citation>
    <scope>NUCLEOTIDE SEQUENCE [LARGE SCALE GENOMIC DNA]</scope>
    <source>
        <strain evidence="3">HAMBI 2971</strain>
    </source>
</reference>
<proteinExistence type="predicted"/>
<evidence type="ECO:0000313" key="2">
    <source>
        <dbReference type="EMBL" id="SCB11836.1"/>
    </source>
</evidence>
<sequence length="79" mass="8619">MTPNHAAFRSSGVVLTREMMMEYDENSKLERRQYVRKAVLTIFAGAALAALGAWLVQPETASAKLHLPSPDSKASTVSL</sequence>
<dbReference type="OrthoDB" id="9942662at2"/>
<evidence type="ECO:0000256" key="1">
    <source>
        <dbReference type="SAM" id="Phobius"/>
    </source>
</evidence>
<feature type="transmembrane region" description="Helical" evidence="1">
    <location>
        <begin position="38"/>
        <end position="56"/>
    </location>
</feature>